<reference evidence="3" key="1">
    <citation type="submission" date="2012-08" db="EMBL/GenBank/DDBJ databases">
        <title>The Genome Sequence of Wuchereria bancrofti.</title>
        <authorList>
            <person name="Nutman T.B."/>
            <person name="Fink D.L."/>
            <person name="Russ C."/>
            <person name="Young S."/>
            <person name="Zeng Q."/>
            <person name="Koehrsen M."/>
            <person name="Alvarado L."/>
            <person name="Berlin A."/>
            <person name="Chapman S.B."/>
            <person name="Chen Z."/>
            <person name="Freedman E."/>
            <person name="Gellesch M."/>
            <person name="Goldberg J."/>
            <person name="Griggs A."/>
            <person name="Gujja S."/>
            <person name="Heilman E.R."/>
            <person name="Heiman D."/>
            <person name="Hepburn T."/>
            <person name="Howarth C."/>
            <person name="Jen D."/>
            <person name="Larson L."/>
            <person name="Lewis B."/>
            <person name="Mehta T."/>
            <person name="Park D."/>
            <person name="Pearson M."/>
            <person name="Roberts A."/>
            <person name="Saif S."/>
            <person name="Shea T."/>
            <person name="Shenoy N."/>
            <person name="Sisk P."/>
            <person name="Stolte C."/>
            <person name="Sykes S."/>
            <person name="Walk T."/>
            <person name="White J."/>
            <person name="Yandava C."/>
            <person name="Haas B."/>
            <person name="Henn M.R."/>
            <person name="Nusbaum C."/>
            <person name="Birren B."/>
        </authorList>
    </citation>
    <scope>NUCLEOTIDE SEQUENCE [LARGE SCALE GENOMIC DNA]</scope>
    <source>
        <strain evidence="3">NA</strain>
    </source>
</reference>
<evidence type="ECO:0000313" key="2">
    <source>
        <dbReference type="EMBL" id="EJW82964.1"/>
    </source>
</evidence>
<comment type="caution">
    <text evidence="2">The sequence shown here is derived from an EMBL/GenBank/DDBJ whole genome shotgun (WGS) entry which is preliminary data.</text>
</comment>
<proteinExistence type="predicted"/>
<dbReference type="AlphaFoldDB" id="J9F6F6"/>
<dbReference type="Proteomes" id="UP000004810">
    <property type="component" value="Unassembled WGS sequence"/>
</dbReference>
<dbReference type="EMBL" id="ADBV01002525">
    <property type="protein sequence ID" value="EJW82964.1"/>
    <property type="molecule type" value="Genomic_DNA"/>
</dbReference>
<feature type="region of interest" description="Disordered" evidence="1">
    <location>
        <begin position="89"/>
        <end position="116"/>
    </location>
</feature>
<sequence>MNVQAAARIVALRPCIEALVVRSCLNPEATNKVDENDNKLLMILKQLSSPFDWSPNEKVTGTQQQEYACVKGISRSSYIRGFRNSASGMKLSTRGNRRSANGGRGRSGPTGAFGNNGTRYQSYEGALKSVVRGFDYSPSKNWSQETYVGRSHNPAGYCNINNRGGFRNSFGRRGRSNSHHSSNFFQNKAFHPCVSDNIMRNCGRGTPSDYAEYSRKGSGTIGLAANWDIAPMKRARTGSGAAVPLYSANELVSQSLFGTAVQQFAGNVCGGERVDPLDAIDEKFKRWWRNVDGSDEYGSF</sequence>
<evidence type="ECO:0000313" key="3">
    <source>
        <dbReference type="Proteomes" id="UP000004810"/>
    </source>
</evidence>
<gene>
    <name evidence="2" type="ORF">WUBG_06124</name>
</gene>
<evidence type="ECO:0000256" key="1">
    <source>
        <dbReference type="SAM" id="MobiDB-lite"/>
    </source>
</evidence>
<accession>J9F6F6</accession>
<name>J9F6F6_WUCBA</name>
<organism evidence="2 3">
    <name type="scientific">Wuchereria bancrofti</name>
    <dbReference type="NCBI Taxonomy" id="6293"/>
    <lineage>
        <taxon>Eukaryota</taxon>
        <taxon>Metazoa</taxon>
        <taxon>Ecdysozoa</taxon>
        <taxon>Nematoda</taxon>
        <taxon>Chromadorea</taxon>
        <taxon>Rhabditida</taxon>
        <taxon>Spirurina</taxon>
        <taxon>Spiruromorpha</taxon>
        <taxon>Filarioidea</taxon>
        <taxon>Onchocercidae</taxon>
        <taxon>Wuchereria</taxon>
    </lineage>
</organism>
<protein>
    <submittedName>
        <fullName evidence="2">Uncharacterized protein</fullName>
    </submittedName>
</protein>